<dbReference type="GO" id="GO:0005829">
    <property type="term" value="C:cytosol"/>
    <property type="evidence" value="ECO:0007669"/>
    <property type="project" value="TreeGrafter"/>
</dbReference>
<evidence type="ECO:0000256" key="7">
    <source>
        <dbReference type="ARBA" id="ARBA00022840"/>
    </source>
</evidence>
<dbReference type="PANTHER" id="PTHR30153">
    <property type="entry name" value="REPLICATIVE DNA HELICASE DNAB"/>
    <property type="match status" value="1"/>
</dbReference>
<name>A0A1G6ZDD0_9FLAO</name>
<dbReference type="Pfam" id="PF03796">
    <property type="entry name" value="DnaB_C"/>
    <property type="match status" value="1"/>
</dbReference>
<dbReference type="GO" id="GO:0016787">
    <property type="term" value="F:hydrolase activity"/>
    <property type="evidence" value="ECO:0007669"/>
    <property type="project" value="UniProtKB-KW"/>
</dbReference>
<dbReference type="Gene3D" id="3.40.50.300">
    <property type="entry name" value="P-loop containing nucleotide triphosphate hydrolases"/>
    <property type="match status" value="1"/>
</dbReference>
<keyword evidence="6 13" id="KW-0347">Helicase</keyword>
<dbReference type="Pfam" id="PF00772">
    <property type="entry name" value="DnaB"/>
    <property type="match status" value="1"/>
</dbReference>
<proteinExistence type="inferred from homology"/>
<evidence type="ECO:0000259" key="12">
    <source>
        <dbReference type="PROSITE" id="PS51199"/>
    </source>
</evidence>
<keyword evidence="4" id="KW-0547">Nucleotide-binding</keyword>
<dbReference type="GO" id="GO:0003677">
    <property type="term" value="F:DNA binding"/>
    <property type="evidence" value="ECO:0007669"/>
    <property type="project" value="UniProtKB-KW"/>
</dbReference>
<dbReference type="GO" id="GO:0005524">
    <property type="term" value="F:ATP binding"/>
    <property type="evidence" value="ECO:0007669"/>
    <property type="project" value="UniProtKB-KW"/>
</dbReference>
<gene>
    <name evidence="13" type="ORF">SAMN05421544_10246</name>
</gene>
<evidence type="ECO:0000256" key="3">
    <source>
        <dbReference type="ARBA" id="ARBA00022705"/>
    </source>
</evidence>
<dbReference type="EMBL" id="FNAS01000002">
    <property type="protein sequence ID" value="SDE00634.1"/>
    <property type="molecule type" value="Genomic_DNA"/>
</dbReference>
<organism evidence="13 14">
    <name type="scientific">Riemerella columbipharyngis</name>
    <dbReference type="NCBI Taxonomy" id="1071918"/>
    <lineage>
        <taxon>Bacteria</taxon>
        <taxon>Pseudomonadati</taxon>
        <taxon>Bacteroidota</taxon>
        <taxon>Flavobacteriia</taxon>
        <taxon>Flavobacteriales</taxon>
        <taxon>Weeksellaceae</taxon>
        <taxon>Riemerella</taxon>
    </lineage>
</organism>
<dbReference type="GO" id="GO:0006269">
    <property type="term" value="P:DNA replication, synthesis of primer"/>
    <property type="evidence" value="ECO:0007669"/>
    <property type="project" value="UniProtKB-KW"/>
</dbReference>
<evidence type="ECO:0000256" key="1">
    <source>
        <dbReference type="ARBA" id="ARBA00008428"/>
    </source>
</evidence>
<evidence type="ECO:0000256" key="5">
    <source>
        <dbReference type="ARBA" id="ARBA00022801"/>
    </source>
</evidence>
<accession>A0A1G6ZDD0</accession>
<protein>
    <recommendedName>
        <fullName evidence="10">DNA 5'-3' helicase</fullName>
        <ecNumber evidence="10">5.6.2.3</ecNumber>
    </recommendedName>
</protein>
<keyword evidence="9" id="KW-0413">Isomerase</keyword>
<evidence type="ECO:0000313" key="14">
    <source>
        <dbReference type="Proteomes" id="UP000198517"/>
    </source>
</evidence>
<evidence type="ECO:0000256" key="2">
    <source>
        <dbReference type="ARBA" id="ARBA00022515"/>
    </source>
</evidence>
<dbReference type="InterPro" id="IPR007693">
    <property type="entry name" value="DNA_helicase_DnaB-like_N"/>
</dbReference>
<dbReference type="Proteomes" id="UP000198517">
    <property type="component" value="Unassembled WGS sequence"/>
</dbReference>
<evidence type="ECO:0000256" key="8">
    <source>
        <dbReference type="ARBA" id="ARBA00023125"/>
    </source>
</evidence>
<comment type="catalytic activity">
    <reaction evidence="11">
        <text>ATP + H2O = ADP + phosphate + H(+)</text>
        <dbReference type="Rhea" id="RHEA:13065"/>
        <dbReference type="ChEBI" id="CHEBI:15377"/>
        <dbReference type="ChEBI" id="CHEBI:15378"/>
        <dbReference type="ChEBI" id="CHEBI:30616"/>
        <dbReference type="ChEBI" id="CHEBI:43474"/>
        <dbReference type="ChEBI" id="CHEBI:456216"/>
        <dbReference type="EC" id="5.6.2.3"/>
    </reaction>
</comment>
<keyword evidence="2" id="KW-0639">Primosome</keyword>
<sequence length="435" mass="50072">MNNILVNKELEDSVLSSIIQNPTIYFKYYHRLSEEIFENLDNKLIFLSIKELVDENKNFDTLILLKKMEGKNLENRVIELLSKYNSSYSIEEHIMILVELAIKRDFIKKFTSLIEIAKSSEYDIFSIRDIAMSNFDELFIDKFIERNSPQNNFPRLIDQIQNKFENITSQITGVMSSIDIINKAIGGWQKSNLSIVAGRPGMGKTAFMVQEIIDAVAQDIPVGVFSLEMSAEQIATRIVTNATEIPNSSLLRKGLSDAEKERFYDFKPYLQSLNIQIDDSSSITIQNLRLKAKMMKLQYGIGILFVDYLQLISYESAKNREQEISKISRSLKALAKELDIPVIALSQLSRQVEQRPDKRPKLSDLRDSGSIEQDADEVIFLYRPEYYGIEQWDEYYNCSATAGEIEILIQKNRQGGLLSNRYKVNMATSKFNDIY</sequence>
<keyword evidence="3" id="KW-0235">DNA replication</keyword>
<dbReference type="InterPro" id="IPR036185">
    <property type="entry name" value="DNA_heli_DnaB-like_N_sf"/>
</dbReference>
<evidence type="ECO:0000256" key="10">
    <source>
        <dbReference type="ARBA" id="ARBA00044969"/>
    </source>
</evidence>
<dbReference type="InterPro" id="IPR027417">
    <property type="entry name" value="P-loop_NTPase"/>
</dbReference>
<evidence type="ECO:0000256" key="6">
    <source>
        <dbReference type="ARBA" id="ARBA00022806"/>
    </source>
</evidence>
<dbReference type="AlphaFoldDB" id="A0A1G6ZDD0"/>
<dbReference type="STRING" id="1071918.SAMN05421544_10246"/>
<keyword evidence="14" id="KW-1185">Reference proteome</keyword>
<keyword evidence="7" id="KW-0067">ATP-binding</keyword>
<reference evidence="13 14" key="1">
    <citation type="submission" date="2016-10" db="EMBL/GenBank/DDBJ databases">
        <authorList>
            <person name="de Groot N.N."/>
        </authorList>
    </citation>
    <scope>NUCLEOTIDE SEQUENCE [LARGE SCALE GENOMIC DNA]</scope>
    <source>
        <strain evidence="13 14">DSM 24015</strain>
    </source>
</reference>
<evidence type="ECO:0000256" key="4">
    <source>
        <dbReference type="ARBA" id="ARBA00022741"/>
    </source>
</evidence>
<dbReference type="PANTHER" id="PTHR30153:SF2">
    <property type="entry name" value="REPLICATIVE DNA HELICASE"/>
    <property type="match status" value="1"/>
</dbReference>
<dbReference type="CDD" id="cd00984">
    <property type="entry name" value="DnaB_C"/>
    <property type="match status" value="1"/>
</dbReference>
<evidence type="ECO:0000313" key="13">
    <source>
        <dbReference type="EMBL" id="SDE00634.1"/>
    </source>
</evidence>
<feature type="domain" description="SF4 helicase" evidence="12">
    <location>
        <begin position="167"/>
        <end position="435"/>
    </location>
</feature>
<evidence type="ECO:0000256" key="9">
    <source>
        <dbReference type="ARBA" id="ARBA00023235"/>
    </source>
</evidence>
<dbReference type="SUPFAM" id="SSF48024">
    <property type="entry name" value="N-terminal domain of DnaB helicase"/>
    <property type="match status" value="1"/>
</dbReference>
<keyword evidence="8" id="KW-0238">DNA-binding</keyword>
<evidence type="ECO:0000256" key="11">
    <source>
        <dbReference type="ARBA" id="ARBA00048954"/>
    </source>
</evidence>
<keyword evidence="5" id="KW-0378">Hydrolase</keyword>
<dbReference type="SUPFAM" id="SSF52540">
    <property type="entry name" value="P-loop containing nucleoside triphosphate hydrolases"/>
    <property type="match status" value="1"/>
</dbReference>
<dbReference type="GO" id="GO:1990077">
    <property type="term" value="C:primosome complex"/>
    <property type="evidence" value="ECO:0007669"/>
    <property type="project" value="UniProtKB-KW"/>
</dbReference>
<dbReference type="Gene3D" id="1.10.860.10">
    <property type="entry name" value="DNAb Helicase, Chain A"/>
    <property type="match status" value="1"/>
</dbReference>
<dbReference type="PROSITE" id="PS51199">
    <property type="entry name" value="SF4_HELICASE"/>
    <property type="match status" value="1"/>
</dbReference>
<dbReference type="RefSeq" id="WP_092735790.1">
    <property type="nucleotide sequence ID" value="NZ_FNAS01000002.1"/>
</dbReference>
<comment type="similarity">
    <text evidence="1">Belongs to the helicase family. DnaB subfamily.</text>
</comment>
<dbReference type="InterPro" id="IPR007694">
    <property type="entry name" value="DNA_helicase_DnaB-like_C"/>
</dbReference>
<dbReference type="InterPro" id="IPR016136">
    <property type="entry name" value="DNA_helicase_N/primase_C"/>
</dbReference>
<dbReference type="EC" id="5.6.2.3" evidence="10"/>
<dbReference type="OrthoDB" id="9773982at2"/>
<dbReference type="GO" id="GO:0043139">
    <property type="term" value="F:5'-3' DNA helicase activity"/>
    <property type="evidence" value="ECO:0007669"/>
    <property type="project" value="UniProtKB-EC"/>
</dbReference>